<evidence type="ECO:0000313" key="2">
    <source>
        <dbReference type="EMBL" id="KAF5335672.1"/>
    </source>
</evidence>
<feature type="region of interest" description="Disordered" evidence="1">
    <location>
        <begin position="118"/>
        <end position="147"/>
    </location>
</feature>
<proteinExistence type="predicted"/>
<protein>
    <submittedName>
        <fullName evidence="2">Uncharacterized protein</fullName>
    </submittedName>
</protein>
<feature type="compositionally biased region" description="Low complexity" evidence="1">
    <location>
        <begin position="126"/>
        <end position="147"/>
    </location>
</feature>
<comment type="caution">
    <text evidence="2">The sequence shown here is derived from an EMBL/GenBank/DDBJ whole genome shotgun (WGS) entry which is preliminary data.</text>
</comment>
<dbReference type="EMBL" id="JAACJK010000060">
    <property type="protein sequence ID" value="KAF5335672.1"/>
    <property type="molecule type" value="Genomic_DNA"/>
</dbReference>
<dbReference type="AlphaFoldDB" id="A0A8H5C5L8"/>
<reference evidence="2 3" key="1">
    <citation type="journal article" date="2020" name="ISME J.">
        <title>Uncovering the hidden diversity of litter-decomposition mechanisms in mushroom-forming fungi.</title>
        <authorList>
            <person name="Floudas D."/>
            <person name="Bentzer J."/>
            <person name="Ahren D."/>
            <person name="Johansson T."/>
            <person name="Persson P."/>
            <person name="Tunlid A."/>
        </authorList>
    </citation>
    <scope>NUCLEOTIDE SEQUENCE [LARGE SCALE GENOMIC DNA]</scope>
    <source>
        <strain evidence="2 3">CBS 175.51</strain>
    </source>
</reference>
<accession>A0A8H5C5L8</accession>
<sequence>MYARPTTGNIPDELNTILRADGARDEDCAAATTLSIAATCPHDAQDDDCEGQREPATGMQLKHGKMHHRDGASTISPPVPRYGAVTMAKTNTNAVNDTPTTTNQPYQLFDEVRVMGIPDDVRPRSPSDVSTTPATTTTRGQRPTTRI</sequence>
<name>A0A8H5C5L8_9AGAR</name>
<feature type="region of interest" description="Disordered" evidence="1">
    <location>
        <begin position="60"/>
        <end position="81"/>
    </location>
</feature>
<dbReference type="Proteomes" id="UP000541558">
    <property type="component" value="Unassembled WGS sequence"/>
</dbReference>
<evidence type="ECO:0000313" key="3">
    <source>
        <dbReference type="Proteomes" id="UP000541558"/>
    </source>
</evidence>
<keyword evidence="3" id="KW-1185">Reference proteome</keyword>
<gene>
    <name evidence="2" type="ORF">D9611_009695</name>
</gene>
<organism evidence="2 3">
    <name type="scientific">Ephemerocybe angulata</name>
    <dbReference type="NCBI Taxonomy" id="980116"/>
    <lineage>
        <taxon>Eukaryota</taxon>
        <taxon>Fungi</taxon>
        <taxon>Dikarya</taxon>
        <taxon>Basidiomycota</taxon>
        <taxon>Agaricomycotina</taxon>
        <taxon>Agaricomycetes</taxon>
        <taxon>Agaricomycetidae</taxon>
        <taxon>Agaricales</taxon>
        <taxon>Agaricineae</taxon>
        <taxon>Psathyrellaceae</taxon>
        <taxon>Ephemerocybe</taxon>
    </lineage>
</organism>
<evidence type="ECO:0000256" key="1">
    <source>
        <dbReference type="SAM" id="MobiDB-lite"/>
    </source>
</evidence>
<dbReference type="OrthoDB" id="10660479at2759"/>